<evidence type="ECO:0000313" key="5">
    <source>
        <dbReference type="EMBL" id="MBC5735744.1"/>
    </source>
</evidence>
<dbReference type="AlphaFoldDB" id="A0A8J6JIA1"/>
<evidence type="ECO:0000313" key="6">
    <source>
        <dbReference type="Proteomes" id="UP000607645"/>
    </source>
</evidence>
<feature type="signal peptide" evidence="3">
    <location>
        <begin position="1"/>
        <end position="25"/>
    </location>
</feature>
<reference evidence="5" key="1">
    <citation type="submission" date="2020-08" db="EMBL/GenBank/DDBJ databases">
        <title>Genome public.</title>
        <authorList>
            <person name="Liu C."/>
            <person name="Sun Q."/>
        </authorList>
    </citation>
    <scope>NUCLEOTIDE SEQUENCE</scope>
    <source>
        <strain evidence="5">NSJ-52</strain>
    </source>
</reference>
<feature type="chain" id="PRO_5035213552" evidence="3">
    <location>
        <begin position="26"/>
        <end position="693"/>
    </location>
</feature>
<comment type="caution">
    <text evidence="5">The sequence shown here is derived from an EMBL/GenBank/DDBJ whole genome shotgun (WGS) entry which is preliminary data.</text>
</comment>
<dbReference type="InterPro" id="IPR001466">
    <property type="entry name" value="Beta-lactam-related"/>
</dbReference>
<evidence type="ECO:0000256" key="2">
    <source>
        <dbReference type="ARBA" id="ARBA00023136"/>
    </source>
</evidence>
<organism evidence="5 6">
    <name type="scientific">Lawsonibacter faecis</name>
    <dbReference type="NCBI Taxonomy" id="2763052"/>
    <lineage>
        <taxon>Bacteria</taxon>
        <taxon>Bacillati</taxon>
        <taxon>Bacillota</taxon>
        <taxon>Clostridia</taxon>
        <taxon>Eubacteriales</taxon>
        <taxon>Oscillospiraceae</taxon>
        <taxon>Lawsonibacter</taxon>
    </lineage>
</organism>
<name>A0A8J6JIA1_9FIRM</name>
<keyword evidence="6" id="KW-1185">Reference proteome</keyword>
<dbReference type="InterPro" id="IPR012338">
    <property type="entry name" value="Beta-lactam/transpept-like"/>
</dbReference>
<sequence length="693" mass="73738">MWKKRLGALALSAALALSLAVPALAAEDTAPAETAPLTREESAAQAAAYAAQYGGASAISYAVWEDGEITLSGHAGVYSKTENRAILDDDLYGVGSVSKIYTTVAVMQLVEDGKINLDSPVTKYLPDFKMADERYKDITVRMLLNHSSGLMGTSNQNFMLFADDDRSAAEDLLERLSTQRLKADPGAFSVYCNDGFTLAELVVEAVSGKSFPAYLRTEIFEPAGLQNTFAPQDEFDASRLVRIYQGADTRALPQDCLGTVGTGGIYSSASDLAAFGGALTGKGLLSEKSLKAMAAPEYKNGVWAEDDEDQVTYGLGWDAVKYYPFAWSDIQALAKGGDTLYYHAGLVVIPEYNMAAAVLSSGGVSTYNEMAASRMLIDALAEKGVSVDETLPALPAAESADMPAELADYSGYYGSNAQQMKVDVTADGVLTIHSLTYPSTPAQTFAYFSDGSFRDAAGAAMMKFVEETNGVTYLYQKACASLPGLGLMPVSNYAAQKMPENSVSAEAQASWDRMGTMGVVLLSEKYTSQLWPALFSSNGMTEMPKMVPGYYLALRIVDGANARGELQVPNGGGRDSQDMTIYEKDGVTYIATPSQLLMDAAQVKPVFAGEGAYSTIQADGYARWYEVGAAAGMTMSVTLPEEAGFYVYHADGSVAASSVMYGDASVALPEGGYIVFIGDPGARFHLSFTRPAA</sequence>
<dbReference type="RefSeq" id="WP_186918289.1">
    <property type="nucleotide sequence ID" value="NZ_JACOPQ010000001.1"/>
</dbReference>
<dbReference type="EMBL" id="JACOPQ010000001">
    <property type="protein sequence ID" value="MBC5735744.1"/>
    <property type="molecule type" value="Genomic_DNA"/>
</dbReference>
<dbReference type="Pfam" id="PF00144">
    <property type="entry name" value="Beta-lactamase"/>
    <property type="match status" value="1"/>
</dbReference>
<evidence type="ECO:0000256" key="3">
    <source>
        <dbReference type="SAM" id="SignalP"/>
    </source>
</evidence>
<comment type="subcellular location">
    <subcellularLocation>
        <location evidence="1">Membrane</location>
    </subcellularLocation>
</comment>
<dbReference type="PANTHER" id="PTHR46825:SF11">
    <property type="entry name" value="PENICILLIN-BINDING PROTEIN 4"/>
    <property type="match status" value="1"/>
</dbReference>
<keyword evidence="2" id="KW-0472">Membrane</keyword>
<keyword evidence="3" id="KW-0732">Signal</keyword>
<gene>
    <name evidence="5" type="ORF">H8S62_01800</name>
</gene>
<evidence type="ECO:0000259" key="4">
    <source>
        <dbReference type="Pfam" id="PF00144"/>
    </source>
</evidence>
<evidence type="ECO:0000256" key="1">
    <source>
        <dbReference type="ARBA" id="ARBA00004370"/>
    </source>
</evidence>
<dbReference type="InterPro" id="IPR050491">
    <property type="entry name" value="AmpC-like"/>
</dbReference>
<dbReference type="SUPFAM" id="SSF56601">
    <property type="entry name" value="beta-lactamase/transpeptidase-like"/>
    <property type="match status" value="1"/>
</dbReference>
<accession>A0A8J6JIA1</accession>
<dbReference type="Gene3D" id="3.40.710.10">
    <property type="entry name" value="DD-peptidase/beta-lactamase superfamily"/>
    <property type="match status" value="1"/>
</dbReference>
<feature type="domain" description="Beta-lactamase-related" evidence="4">
    <location>
        <begin position="52"/>
        <end position="369"/>
    </location>
</feature>
<dbReference type="PANTHER" id="PTHR46825">
    <property type="entry name" value="D-ALANYL-D-ALANINE-CARBOXYPEPTIDASE/ENDOPEPTIDASE AMPH"/>
    <property type="match status" value="1"/>
</dbReference>
<protein>
    <submittedName>
        <fullName evidence="5">Beta-lactamase family protein</fullName>
    </submittedName>
</protein>
<dbReference type="Proteomes" id="UP000607645">
    <property type="component" value="Unassembled WGS sequence"/>
</dbReference>
<proteinExistence type="predicted"/>
<dbReference type="GO" id="GO:0016020">
    <property type="term" value="C:membrane"/>
    <property type="evidence" value="ECO:0007669"/>
    <property type="project" value="UniProtKB-SubCell"/>
</dbReference>